<evidence type="ECO:0000259" key="5">
    <source>
        <dbReference type="SMART" id="SM01349"/>
    </source>
</evidence>
<dbReference type="eggNOG" id="KOG1242">
    <property type="taxonomic scope" value="Eukaryota"/>
</dbReference>
<dbReference type="RefSeq" id="XP_014154124.1">
    <property type="nucleotide sequence ID" value="XM_014298649.1"/>
</dbReference>
<dbReference type="GO" id="GO:0005829">
    <property type="term" value="C:cytosol"/>
    <property type="evidence" value="ECO:0007669"/>
    <property type="project" value="TreeGrafter"/>
</dbReference>
<dbReference type="Pfam" id="PF24993">
    <property type="entry name" value="GNC1_N"/>
    <property type="match status" value="1"/>
</dbReference>
<dbReference type="Pfam" id="PF02985">
    <property type="entry name" value="HEAT"/>
    <property type="match status" value="1"/>
</dbReference>
<organism evidence="6 7">
    <name type="scientific">Sphaeroforma arctica JP610</name>
    <dbReference type="NCBI Taxonomy" id="667725"/>
    <lineage>
        <taxon>Eukaryota</taxon>
        <taxon>Ichthyosporea</taxon>
        <taxon>Ichthyophonida</taxon>
        <taxon>Sphaeroforma</taxon>
    </lineage>
</organism>
<keyword evidence="7" id="KW-1185">Reference proteome</keyword>
<dbReference type="InterPro" id="IPR034085">
    <property type="entry name" value="TOG"/>
</dbReference>
<dbReference type="SUPFAM" id="SSF48371">
    <property type="entry name" value="ARM repeat"/>
    <property type="match status" value="3"/>
</dbReference>
<dbReference type="GO" id="GO:0019887">
    <property type="term" value="F:protein kinase regulator activity"/>
    <property type="evidence" value="ECO:0007669"/>
    <property type="project" value="TreeGrafter"/>
</dbReference>
<dbReference type="OrthoDB" id="6733192at2759"/>
<dbReference type="GeneID" id="25907922"/>
<feature type="repeat" description="HEAT" evidence="3">
    <location>
        <begin position="1971"/>
        <end position="2008"/>
    </location>
</feature>
<sequence length="2195" mass="238966">DVGAESMSLPELIEAYTGEFLFSTPSTRCSLLHKIIAALSDAEQSEVDECFKPLLVGLVKTLHQYADRRSRTLVNKALESLCTASSENAVKTFPVVITKLAARKGYNVLAINTLLNWTMSFISAVGVECVLANPDVLKSLALAQAKLVSAVYEVDNRRGNQRCRATVDALLHKGGRALCDSYLSVLEVAPSAYPGKLAGLIVDHANRYEMEEIVAEHMPNLVKLYQTTIVKQKVLPPLHECMGFRAILSAMPAESYVKDILPPTMKSFLRNSSVGSVILASQMDSLESDLSHFVDDFMSAVRNTLNHKEENIRDNGVEFCTSLCTHLSSPASLTTLTSGLVDMVSGKGPVKVSAWAHKVHVAQALEAVAKAAHDTTKQQVAADVVTAALAAADKEANETAQLAEFSAVEQWLPFVSVLPQKVLDAFANNYLTPKAKPTCRSAALKTLSCGVATSSCTKDVCASLVPNLLAIIDSAVAKPAHAAVADATYAAYYLLAWTQGDNASVALPLKKGGDLRNVITTMEVLCSPKLLANADVPLQRSIARLSTCVLSANPGEWVNAQSPWVAAVLRLSVSEDVGVRRQCVAAVSGAVRDDRDVDEKLDVLLSVFDALFLEPEIPLTQNKEFLMLTATAICGVSGNGTKSTHEHMALKSLLVFNHPRVGSKKAYHRMLRHAQVDIESFIRDNLEEVIALTTGDLGVGSENPHTQQAAIAAIKDLLVHVGDATVLPYLKWAMASLDSPLILSVDAYKKNVYTTPEGELYNNEVLESIKRSQAPAPSRAKKGKKTDLEEEAWQKKIRDDQARKRGEDPNAIKMTAHQREQVEAERTKEAAIRSEVAAIATDATRVFSVLLAICSVNPKQLRANTPLMLAILKPLLTSPLVGDVSQQVWYSMMGSLDKKFLANCQPTVVCQYTLRQLNTRTLSAEENTELQKGVGAAVTKLFMSTAGTRSLANPEFSYCFELLRSILAHPVPSYFPVNVQRQALGLVKRHLPAVMKSSLYPRSDLIQLLLLVADVHDHLQAQAVDSLVLVGAEVPRQLDDTVLRLLSQGLLSPIAAIRLACLKALNAQPIEDYDRDEQDMTQAINRIKPHVLALKYDADDAIKTAAEEMLDDKDLEINTLEEVRYIATLVENPTPEVQEYAVRGLSAALSELPDYTNEITEGLLDRIPVLLSMPEPVYDDNRNLISEPFVDPWEARRGLAMALNHTAVNISDSELQKNMTFISQFGFTDRNAEVRAAMLAAASQLIDVHGASSVNEMLPVMEETLARTTDTSDDEVHEATIICIGAMARHLDKTDPKVQKVIALLFEALKTPSQSVQEAVAKCLPPLINAKDENAGELIKTLLDQLLEGKKFSDRKGAAYGLAAVVKGLGILSLRKHAVVDDLMDAVQNKKRKEHREGGLMAFETMVSTLGRLFEPYVIKLLPHLLVAFGDNDENVRLAAQDTAAAIIKHLSQSSKTGPGVKLVLPSLMRALDDKQWRTKQGATEMLGAMSACAPDQLSSSLPQIVPRLAEVLTDSHPKVQEAGRLALKKIGGVIKNPEIQEIVDVLLAALVDPDGKTQKCLTTLLDTNFVHFIDAPSLALIMPVLHRALKQRSTETKMWAAQIIGNMSSLTNHKDLQPYLNIVLPGLREVLVDSSPAVREVSAKALGTMVQGMGEESFSELIPWLVETLKSPGNSAVDRSGAAQGLSEVLYGLGSERLERLLPDIIANCSAKEAYTREGFMMVLFFTPSSFGDDLLPFVPVVIPPILKGLADEAENVRHAALKAGQMIVNNYAESAVEILLPELEKGLFDDNWRIRQSSVHLLGDLLYRISGQSGAKTTESGGDDDNFGTTEARDALVEVLGEERLAQVFAGLYMGRSDVAPLVRQASLHIWKVVVFNTARTLRDIMPVLMQLLLKSLSSPNHDRRRIAAQTLGDVVLKLGDFVLPEIVPILAEGLDAEDSSTRCGVCVGLSEVMNAASKDSVIMFVSSIIPVVRQSLMDRDSEVREAAAKTFDTLFTVIGNKAVDEVLPSMLAALDSEDEEINECALLGLRQVMKTQSQVVLPFLVPKLIAQPVTGANAHALGALAVVSGSTLDVHLSKIVPALLQAICVRDDSSDSIQESFEQIIMCLETRKGQSVVMNELIEMLGHHKAVYREVASKIIVVIADTYDIEVCEEQEGEVHPPITYHTILPATRQPPNPQSNQPPIPQSKPTT</sequence>
<evidence type="ECO:0000256" key="4">
    <source>
        <dbReference type="SAM" id="MobiDB-lite"/>
    </source>
</evidence>
<evidence type="ECO:0000313" key="7">
    <source>
        <dbReference type="Proteomes" id="UP000054560"/>
    </source>
</evidence>
<protein>
    <recommendedName>
        <fullName evidence="5">TOG domain-containing protein</fullName>
    </recommendedName>
</protein>
<feature type="compositionally biased region" description="Pro residues" evidence="4">
    <location>
        <begin position="2176"/>
        <end position="2195"/>
    </location>
</feature>
<dbReference type="InterPro" id="IPR021133">
    <property type="entry name" value="HEAT_type_2"/>
</dbReference>
<gene>
    <name evidence="6" type="ORF">SARC_07418</name>
</gene>
<dbReference type="Pfam" id="PF23271">
    <property type="entry name" value="HEAT_GCN1"/>
    <property type="match status" value="1"/>
</dbReference>
<keyword evidence="2" id="KW-0677">Repeat</keyword>
<dbReference type="STRING" id="667725.A0A0L0FTT4"/>
<evidence type="ECO:0000256" key="1">
    <source>
        <dbReference type="ARBA" id="ARBA00007366"/>
    </source>
</evidence>
<dbReference type="PANTHER" id="PTHR23346:SF7">
    <property type="entry name" value="STALLED RIBOSOME SENSOR GCN1"/>
    <property type="match status" value="1"/>
</dbReference>
<dbReference type="Pfam" id="PF24987">
    <property type="entry name" value="HEAT_EF3_N"/>
    <property type="match status" value="2"/>
</dbReference>
<feature type="region of interest" description="Disordered" evidence="4">
    <location>
        <begin position="771"/>
        <end position="792"/>
    </location>
</feature>
<dbReference type="InterPro" id="IPR011989">
    <property type="entry name" value="ARM-like"/>
</dbReference>
<accession>A0A0L0FTT4</accession>
<dbReference type="PANTHER" id="PTHR23346">
    <property type="entry name" value="TRANSLATIONAL ACTIVATOR GCN1-RELATED"/>
    <property type="match status" value="1"/>
</dbReference>
<feature type="region of interest" description="Disordered" evidence="4">
    <location>
        <begin position="2172"/>
        <end position="2195"/>
    </location>
</feature>
<dbReference type="InterPro" id="IPR016024">
    <property type="entry name" value="ARM-type_fold"/>
</dbReference>
<feature type="repeat" description="HEAT" evidence="3">
    <location>
        <begin position="1421"/>
        <end position="1455"/>
    </location>
</feature>
<evidence type="ECO:0000256" key="3">
    <source>
        <dbReference type="PROSITE-ProRule" id="PRU00103"/>
    </source>
</evidence>
<dbReference type="PROSITE" id="PS50077">
    <property type="entry name" value="HEAT_REPEAT"/>
    <property type="match status" value="4"/>
</dbReference>
<dbReference type="EMBL" id="KQ242183">
    <property type="protein sequence ID" value="KNC80222.1"/>
    <property type="molecule type" value="Genomic_DNA"/>
</dbReference>
<dbReference type="InterPro" id="IPR057546">
    <property type="entry name" value="HEAT_GCN1"/>
</dbReference>
<feature type="domain" description="TOG" evidence="5">
    <location>
        <begin position="1326"/>
        <end position="1564"/>
    </location>
</feature>
<feature type="repeat" description="HEAT" evidence="3">
    <location>
        <begin position="1624"/>
        <end position="1662"/>
    </location>
</feature>
<evidence type="ECO:0000313" key="6">
    <source>
        <dbReference type="EMBL" id="KNC80222.1"/>
    </source>
</evidence>
<dbReference type="SMART" id="SM01349">
    <property type="entry name" value="TOG"/>
    <property type="match status" value="2"/>
</dbReference>
<dbReference type="GO" id="GO:0006417">
    <property type="term" value="P:regulation of translation"/>
    <property type="evidence" value="ECO:0007669"/>
    <property type="project" value="TreeGrafter"/>
</dbReference>
<dbReference type="InterPro" id="IPR056810">
    <property type="entry name" value="GNC1-like_N"/>
</dbReference>
<dbReference type="Pfam" id="PF24984">
    <property type="entry name" value="HEAT_EF3_GNC1"/>
    <property type="match status" value="1"/>
</dbReference>
<evidence type="ECO:0000256" key="2">
    <source>
        <dbReference type="ARBA" id="ARBA00022737"/>
    </source>
</evidence>
<proteinExistence type="inferred from homology"/>
<dbReference type="Gene3D" id="1.25.10.10">
    <property type="entry name" value="Leucine-rich Repeat Variant"/>
    <property type="match status" value="5"/>
</dbReference>
<feature type="repeat" description="HEAT" evidence="3">
    <location>
        <begin position="1743"/>
        <end position="1779"/>
    </location>
</feature>
<name>A0A0L0FTT4_9EUKA</name>
<dbReference type="InterPro" id="IPR000357">
    <property type="entry name" value="HEAT"/>
</dbReference>
<feature type="non-terminal residue" evidence="6">
    <location>
        <position position="1"/>
    </location>
</feature>
<reference evidence="6 7" key="1">
    <citation type="submission" date="2011-02" db="EMBL/GenBank/DDBJ databases">
        <title>The Genome Sequence of Sphaeroforma arctica JP610.</title>
        <authorList>
            <consortium name="The Broad Institute Genome Sequencing Platform"/>
            <person name="Russ C."/>
            <person name="Cuomo C."/>
            <person name="Young S.K."/>
            <person name="Zeng Q."/>
            <person name="Gargeya S."/>
            <person name="Alvarado L."/>
            <person name="Berlin A."/>
            <person name="Chapman S.B."/>
            <person name="Chen Z."/>
            <person name="Freedman E."/>
            <person name="Gellesch M."/>
            <person name="Goldberg J."/>
            <person name="Griggs A."/>
            <person name="Gujja S."/>
            <person name="Heilman E."/>
            <person name="Heiman D."/>
            <person name="Howarth C."/>
            <person name="Mehta T."/>
            <person name="Neiman D."/>
            <person name="Pearson M."/>
            <person name="Roberts A."/>
            <person name="Saif S."/>
            <person name="Shea T."/>
            <person name="Shenoy N."/>
            <person name="Sisk P."/>
            <person name="Stolte C."/>
            <person name="Sykes S."/>
            <person name="White J."/>
            <person name="Yandava C."/>
            <person name="Burger G."/>
            <person name="Gray M.W."/>
            <person name="Holland P.W.H."/>
            <person name="King N."/>
            <person name="Lang F.B.F."/>
            <person name="Roger A.J."/>
            <person name="Ruiz-Trillo I."/>
            <person name="Haas B."/>
            <person name="Nusbaum C."/>
            <person name="Birren B."/>
        </authorList>
    </citation>
    <scope>NUCLEOTIDE SEQUENCE [LARGE SCALE GENOMIC DNA]</scope>
    <source>
        <strain evidence="6 7">JP610</strain>
    </source>
</reference>
<dbReference type="Proteomes" id="UP000054560">
    <property type="component" value="Unassembled WGS sequence"/>
</dbReference>
<dbReference type="GO" id="GO:0034198">
    <property type="term" value="P:cellular response to amino acid starvation"/>
    <property type="evidence" value="ECO:0007669"/>
    <property type="project" value="TreeGrafter"/>
</dbReference>
<comment type="similarity">
    <text evidence="1">Belongs to the GCN1 family.</text>
</comment>
<feature type="domain" description="TOG" evidence="5">
    <location>
        <begin position="1767"/>
        <end position="2030"/>
    </location>
</feature>